<gene>
    <name evidence="4" type="ORF">AC529_12640</name>
</gene>
<comment type="caution">
    <text evidence="4">The sequence shown here is derived from an EMBL/GenBank/DDBJ whole genome shotgun (WGS) entry which is preliminary data.</text>
</comment>
<name>A0A147KGE6_THECS</name>
<dbReference type="STRING" id="665004.AC529_12640"/>
<dbReference type="NCBIfam" id="NF005968">
    <property type="entry name" value="PRK08057.1-2"/>
    <property type="match status" value="1"/>
</dbReference>
<dbReference type="RefSeq" id="WP_068753594.1">
    <property type="nucleotide sequence ID" value="NZ_KQ950180.1"/>
</dbReference>
<organism evidence="4 5">
    <name type="scientific">Thermobifida cellulosilytica TB100</name>
    <dbReference type="NCBI Taxonomy" id="665004"/>
    <lineage>
        <taxon>Bacteria</taxon>
        <taxon>Bacillati</taxon>
        <taxon>Actinomycetota</taxon>
        <taxon>Actinomycetes</taxon>
        <taxon>Streptosporangiales</taxon>
        <taxon>Nocardiopsidaceae</taxon>
        <taxon>Thermobifida</taxon>
    </lineage>
</organism>
<evidence type="ECO:0000256" key="2">
    <source>
        <dbReference type="ARBA" id="ARBA00022573"/>
    </source>
</evidence>
<evidence type="ECO:0000256" key="1">
    <source>
        <dbReference type="ARBA" id="ARBA00004953"/>
    </source>
</evidence>
<keyword evidence="2" id="KW-0169">Cobalamin biosynthesis</keyword>
<dbReference type="GO" id="GO:0009236">
    <property type="term" value="P:cobalamin biosynthetic process"/>
    <property type="evidence" value="ECO:0007669"/>
    <property type="project" value="UniProtKB-UniPathway"/>
</dbReference>
<comment type="pathway">
    <text evidence="1">Cofactor biosynthesis; adenosylcobalamin biosynthesis.</text>
</comment>
<dbReference type="PANTHER" id="PTHR36925:SF1">
    <property type="entry name" value="COBALT-PRECORRIN-6A REDUCTASE"/>
    <property type="match status" value="1"/>
</dbReference>
<dbReference type="NCBIfam" id="TIGR00715">
    <property type="entry name" value="precor6x_red"/>
    <property type="match status" value="1"/>
</dbReference>
<reference evidence="5" key="1">
    <citation type="journal article" date="2017" name="Acta Aliment.">
        <title>Plant polysaccharide degrading enzyme system of Thermpbifida cellulosilytica TB100 revealed by de novo genome project data.</title>
        <authorList>
            <person name="Toth A."/>
            <person name="Baka E."/>
            <person name="Luzics S."/>
            <person name="Bata-Vidacs I."/>
            <person name="Nagy I."/>
            <person name="Balint B."/>
            <person name="Herceg R."/>
            <person name="Olasz F."/>
            <person name="Wilk T."/>
            <person name="Nagy T."/>
            <person name="Kriszt B."/>
            <person name="Nagy I."/>
            <person name="Kukolya J."/>
        </authorList>
    </citation>
    <scope>NUCLEOTIDE SEQUENCE [LARGE SCALE GENOMIC DNA]</scope>
    <source>
        <strain evidence="5">TB100</strain>
    </source>
</reference>
<sequence>MTVLVLGGTAEARALAEALVAAGTPVLSSLAGRVSRPRLPVGGVHIGGFGGVGGLVDFLRGNGITRVVDATHPFAARISANAAEACARTGVPLLRLVRPGWADEAGAARWTWVDDHDEAARHAAALGRRVLLTTGRQTLHRFVAPLARHTVLARVVEAVDLALPPTWTLLRDRGPYTLDGERTLMREHSVEVLVTKDSGGSYTRAKLDAADELGVAVVVVRRPRYGGNAPEVTDVPAVLEWLGPTRR</sequence>
<dbReference type="PATRIC" id="fig|665004.4.peg.881"/>
<evidence type="ECO:0000256" key="3">
    <source>
        <dbReference type="ARBA" id="ARBA00023002"/>
    </source>
</evidence>
<dbReference type="Pfam" id="PF02571">
    <property type="entry name" value="CbiJ"/>
    <property type="match status" value="1"/>
</dbReference>
<dbReference type="EMBL" id="LGEM01000092">
    <property type="protein sequence ID" value="KUP96367.1"/>
    <property type="molecule type" value="Genomic_DNA"/>
</dbReference>
<dbReference type="UniPathway" id="UPA00148"/>
<dbReference type="PROSITE" id="PS51014">
    <property type="entry name" value="COBK_CBIJ"/>
    <property type="match status" value="1"/>
</dbReference>
<evidence type="ECO:0000313" key="5">
    <source>
        <dbReference type="Proteomes" id="UP000074382"/>
    </source>
</evidence>
<accession>A0A147KGE6</accession>
<dbReference type="Proteomes" id="UP000074382">
    <property type="component" value="Unassembled WGS sequence"/>
</dbReference>
<dbReference type="AlphaFoldDB" id="A0A147KGE6"/>
<proteinExistence type="predicted"/>
<keyword evidence="5" id="KW-1185">Reference proteome</keyword>
<protein>
    <submittedName>
        <fullName evidence="4">Cobalt-precorrin-6X reductase</fullName>
    </submittedName>
</protein>
<dbReference type="OrthoDB" id="5183775at2"/>
<dbReference type="PANTHER" id="PTHR36925">
    <property type="entry name" value="COBALT-PRECORRIN-6A REDUCTASE"/>
    <property type="match status" value="1"/>
</dbReference>
<dbReference type="GO" id="GO:0016994">
    <property type="term" value="F:precorrin-6A reductase activity"/>
    <property type="evidence" value="ECO:0007669"/>
    <property type="project" value="InterPro"/>
</dbReference>
<evidence type="ECO:0000313" key="4">
    <source>
        <dbReference type="EMBL" id="KUP96367.1"/>
    </source>
</evidence>
<dbReference type="InterPro" id="IPR003723">
    <property type="entry name" value="Precorrin-6x_reduct"/>
</dbReference>
<keyword evidence="3" id="KW-0560">Oxidoreductase</keyword>